<comment type="cofactor">
    <cofactor evidence="2">
        <name>Cu cation</name>
        <dbReference type="ChEBI" id="CHEBI:23378"/>
    </cofactor>
</comment>
<evidence type="ECO:0000256" key="7">
    <source>
        <dbReference type="ARBA" id="ARBA00022525"/>
    </source>
</evidence>
<dbReference type="Gene3D" id="2.60.40.420">
    <property type="entry name" value="Cupredoxins - blue copper proteins"/>
    <property type="match status" value="3"/>
</dbReference>
<evidence type="ECO:0000256" key="12">
    <source>
        <dbReference type="ARBA" id="ARBA00023180"/>
    </source>
</evidence>
<evidence type="ECO:0000256" key="6">
    <source>
        <dbReference type="ARBA" id="ARBA00022523"/>
    </source>
</evidence>
<dbReference type="Pfam" id="PF07732">
    <property type="entry name" value="Cu-oxidase_3"/>
    <property type="match status" value="1"/>
</dbReference>
<dbReference type="InterPro" id="IPR011707">
    <property type="entry name" value="Cu-oxidase-like_N"/>
</dbReference>
<dbReference type="InterPro" id="IPR001117">
    <property type="entry name" value="Cu-oxidase_2nd"/>
</dbReference>
<accession>A0A314Y1E5</accession>
<dbReference type="STRING" id="2094558.A0A314Y1E5"/>
<dbReference type="InterPro" id="IPR002355">
    <property type="entry name" value="Cu_oxidase_Cu_BS"/>
</dbReference>
<dbReference type="InterPro" id="IPR034285">
    <property type="entry name" value="CuRO_2_LCC"/>
</dbReference>
<dbReference type="GO" id="GO:0048046">
    <property type="term" value="C:apoplast"/>
    <property type="evidence" value="ECO:0007669"/>
    <property type="project" value="UniProtKB-SubCell"/>
</dbReference>
<keyword evidence="11" id="KW-0186">Copper</keyword>
<dbReference type="EC" id="1.10.3.2" evidence="5"/>
<evidence type="ECO:0000313" key="18">
    <source>
        <dbReference type="EMBL" id="PQP97920.1"/>
    </source>
</evidence>
<evidence type="ECO:0000256" key="9">
    <source>
        <dbReference type="ARBA" id="ARBA00022737"/>
    </source>
</evidence>
<comment type="catalytic activity">
    <reaction evidence="1">
        <text>4 hydroquinone + O2 = 4 benzosemiquinone + 2 H2O</text>
        <dbReference type="Rhea" id="RHEA:11276"/>
        <dbReference type="ChEBI" id="CHEBI:15377"/>
        <dbReference type="ChEBI" id="CHEBI:15379"/>
        <dbReference type="ChEBI" id="CHEBI:17594"/>
        <dbReference type="ChEBI" id="CHEBI:17977"/>
        <dbReference type="EC" id="1.10.3.2"/>
    </reaction>
</comment>
<keyword evidence="19" id="KW-1185">Reference proteome</keyword>
<organism evidence="18 19">
    <name type="scientific">Prunus yedoensis var. nudiflora</name>
    <dbReference type="NCBI Taxonomy" id="2094558"/>
    <lineage>
        <taxon>Eukaryota</taxon>
        <taxon>Viridiplantae</taxon>
        <taxon>Streptophyta</taxon>
        <taxon>Embryophyta</taxon>
        <taxon>Tracheophyta</taxon>
        <taxon>Spermatophyta</taxon>
        <taxon>Magnoliopsida</taxon>
        <taxon>eudicotyledons</taxon>
        <taxon>Gunneridae</taxon>
        <taxon>Pentapetalae</taxon>
        <taxon>rosids</taxon>
        <taxon>fabids</taxon>
        <taxon>Rosales</taxon>
        <taxon>Rosaceae</taxon>
        <taxon>Amygdaloideae</taxon>
        <taxon>Amygdaleae</taxon>
        <taxon>Prunus</taxon>
    </lineage>
</organism>
<feature type="chain" id="PRO_5016257036" description="laccase" evidence="14">
    <location>
        <begin position="27"/>
        <end position="492"/>
    </location>
</feature>
<evidence type="ECO:0000256" key="8">
    <source>
        <dbReference type="ARBA" id="ARBA00022723"/>
    </source>
</evidence>
<name>A0A314Y1E5_PRUYE</name>
<dbReference type="CDD" id="cd13849">
    <property type="entry name" value="CuRO_1_LCC_plant"/>
    <property type="match status" value="1"/>
</dbReference>
<keyword evidence="9" id="KW-0677">Repeat</keyword>
<keyword evidence="8" id="KW-0479">Metal-binding</keyword>
<dbReference type="Proteomes" id="UP000250321">
    <property type="component" value="Unassembled WGS sequence"/>
</dbReference>
<evidence type="ECO:0000256" key="11">
    <source>
        <dbReference type="ARBA" id="ARBA00023008"/>
    </source>
</evidence>
<dbReference type="GO" id="GO:0046274">
    <property type="term" value="P:lignin catabolic process"/>
    <property type="evidence" value="ECO:0007669"/>
    <property type="project" value="UniProtKB-KW"/>
</dbReference>
<dbReference type="GO" id="GO:0052716">
    <property type="term" value="F:hydroquinone:oxygen oxidoreductase activity"/>
    <property type="evidence" value="ECO:0007669"/>
    <property type="project" value="UniProtKB-EC"/>
</dbReference>
<keyword evidence="12" id="KW-0325">Glycoprotein</keyword>
<keyword evidence="14" id="KW-0732">Signal</keyword>
<feature type="domain" description="Plastocyanin-like" evidence="17">
    <location>
        <begin position="35"/>
        <end position="148"/>
    </location>
</feature>
<dbReference type="PANTHER" id="PTHR11709:SF443">
    <property type="entry name" value="LACCASE-15"/>
    <property type="match status" value="1"/>
</dbReference>
<evidence type="ECO:0000256" key="4">
    <source>
        <dbReference type="ARBA" id="ARBA00010609"/>
    </source>
</evidence>
<dbReference type="InterPro" id="IPR033138">
    <property type="entry name" value="Cu_oxidase_CS"/>
</dbReference>
<dbReference type="PROSITE" id="PS00079">
    <property type="entry name" value="MULTICOPPER_OXIDASE1"/>
    <property type="match status" value="1"/>
</dbReference>
<protein>
    <recommendedName>
        <fullName evidence="5">laccase</fullName>
        <ecNumber evidence="5">1.10.3.2</ecNumber>
    </recommendedName>
</protein>
<feature type="domain" description="Plastocyanin-like" evidence="15">
    <location>
        <begin position="160"/>
        <end position="302"/>
    </location>
</feature>
<evidence type="ECO:0000256" key="14">
    <source>
        <dbReference type="SAM" id="SignalP"/>
    </source>
</evidence>
<proteinExistence type="inferred from homology"/>
<evidence type="ECO:0000259" key="16">
    <source>
        <dbReference type="Pfam" id="PF07731"/>
    </source>
</evidence>
<evidence type="ECO:0000256" key="5">
    <source>
        <dbReference type="ARBA" id="ARBA00012297"/>
    </source>
</evidence>
<evidence type="ECO:0000256" key="10">
    <source>
        <dbReference type="ARBA" id="ARBA00023002"/>
    </source>
</evidence>
<keyword evidence="6" id="KW-0052">Apoplast</keyword>
<dbReference type="InterPro" id="IPR045087">
    <property type="entry name" value="Cu-oxidase_fam"/>
</dbReference>
<dbReference type="Pfam" id="PF07731">
    <property type="entry name" value="Cu-oxidase_2"/>
    <property type="match status" value="1"/>
</dbReference>
<comment type="similarity">
    <text evidence="4">Belongs to the multicopper oxidase family.</text>
</comment>
<evidence type="ECO:0000313" key="19">
    <source>
        <dbReference type="Proteomes" id="UP000250321"/>
    </source>
</evidence>
<dbReference type="PANTHER" id="PTHR11709">
    <property type="entry name" value="MULTI-COPPER OXIDASE"/>
    <property type="match status" value="1"/>
</dbReference>
<feature type="signal peptide" evidence="14">
    <location>
        <begin position="1"/>
        <end position="26"/>
    </location>
</feature>
<evidence type="ECO:0000256" key="1">
    <source>
        <dbReference type="ARBA" id="ARBA00000349"/>
    </source>
</evidence>
<keyword evidence="10" id="KW-0560">Oxidoreductase</keyword>
<dbReference type="PROSITE" id="PS00080">
    <property type="entry name" value="MULTICOPPER_OXIDASE2"/>
    <property type="match status" value="1"/>
</dbReference>
<evidence type="ECO:0000259" key="17">
    <source>
        <dbReference type="Pfam" id="PF07732"/>
    </source>
</evidence>
<dbReference type="GO" id="GO:0005507">
    <property type="term" value="F:copper ion binding"/>
    <property type="evidence" value="ECO:0007669"/>
    <property type="project" value="InterPro"/>
</dbReference>
<feature type="domain" description="Plastocyanin-like" evidence="16">
    <location>
        <begin position="403"/>
        <end position="475"/>
    </location>
</feature>
<dbReference type="InterPro" id="IPR008972">
    <property type="entry name" value="Cupredoxin"/>
</dbReference>
<sequence>MLSGKRNSASALQILSLLLLFLHCQASSHNYHFVVKEATYTRLCSTKEILTVNGKFPGPVLQAHKGDTIYVNVHNNGRYNITIHWHGVKQPRYPWSDGPEYITQCPIQPGHKFKQKIIFSEEEGTIWWHAHSDWSRATVYGAIIVYPKRGASYPFPQPHEEVPIILGQWWKRDVMEVFEEFVRTGGDPNVSDAHTINGQPATFKLFVDENKTYLLRMVNAAMNSILFFSIANHNLTVVGADGSYTKPVTRDCITISPGQTLDALLLTNQQVGQYYMAARAYSSSPAVAFDNTTTTAIVQYNNRNSTPFSSPPILPYLPYYNDTNAAFNFFDSLRSLANEDHPIDVPKNITTRLISTVSVNTFPCPNNSCEGPNGTRLAASMNNISEDLPLILQTPKRGTKVKVFDYGGFGNFDQDKDPLNYNLVDPPHRNTVTVPISGWTAIRFKANNPGVWFLHCHLERHLTWGMNTVFIVKNGKHKEEKLLPAPQEMPPC</sequence>
<dbReference type="OrthoDB" id="2121828at2759"/>
<evidence type="ECO:0000256" key="13">
    <source>
        <dbReference type="ARBA" id="ARBA00023185"/>
    </source>
</evidence>
<dbReference type="AlphaFoldDB" id="A0A314Y1E5"/>
<dbReference type="InterPro" id="IPR011706">
    <property type="entry name" value="Cu-oxidase_C"/>
</dbReference>
<evidence type="ECO:0000256" key="3">
    <source>
        <dbReference type="ARBA" id="ARBA00004271"/>
    </source>
</evidence>
<dbReference type="Pfam" id="PF00394">
    <property type="entry name" value="Cu-oxidase"/>
    <property type="match status" value="1"/>
</dbReference>
<dbReference type="EMBL" id="PJQY01001954">
    <property type="protein sequence ID" value="PQP97920.1"/>
    <property type="molecule type" value="Genomic_DNA"/>
</dbReference>
<keyword evidence="13" id="KW-0439">Lignin degradation</keyword>
<evidence type="ECO:0000259" key="15">
    <source>
        <dbReference type="Pfam" id="PF00394"/>
    </source>
</evidence>
<dbReference type="SUPFAM" id="SSF49503">
    <property type="entry name" value="Cupredoxins"/>
    <property type="match status" value="3"/>
</dbReference>
<evidence type="ECO:0000256" key="2">
    <source>
        <dbReference type="ARBA" id="ARBA00001935"/>
    </source>
</evidence>
<gene>
    <name evidence="18" type="ORF">Pyn_02737</name>
</gene>
<dbReference type="InterPro" id="IPR034288">
    <property type="entry name" value="CuRO_1_LCC"/>
</dbReference>
<dbReference type="CDD" id="cd13875">
    <property type="entry name" value="CuRO_2_LCC_plant"/>
    <property type="match status" value="1"/>
</dbReference>
<comment type="caution">
    <text evidence="18">The sequence shown here is derived from an EMBL/GenBank/DDBJ whole genome shotgun (WGS) entry which is preliminary data.</text>
</comment>
<comment type="subcellular location">
    <subcellularLocation>
        <location evidence="3">Secreted</location>
        <location evidence="3">Extracellular space</location>
        <location evidence="3">Apoplast</location>
    </subcellularLocation>
</comment>
<reference evidence="18 19" key="1">
    <citation type="submission" date="2018-02" db="EMBL/GenBank/DDBJ databases">
        <title>Draft genome of wild Prunus yedoensis var. nudiflora.</title>
        <authorList>
            <person name="Baek S."/>
            <person name="Kim J.-H."/>
            <person name="Choi K."/>
            <person name="Kim G.-B."/>
            <person name="Cho A."/>
            <person name="Jang H."/>
            <person name="Shin C.-H."/>
            <person name="Yu H.-J."/>
            <person name="Mun J.-H."/>
        </authorList>
    </citation>
    <scope>NUCLEOTIDE SEQUENCE [LARGE SCALE GENOMIC DNA]</scope>
    <source>
        <strain evidence="19">cv. Jeju island</strain>
        <tissue evidence="18">Leaf</tissue>
    </source>
</reference>
<keyword evidence="7" id="KW-0964">Secreted</keyword>